<feature type="transmembrane region" description="Helical" evidence="1">
    <location>
        <begin position="80"/>
        <end position="107"/>
    </location>
</feature>
<accession>A0A399J7T9</accession>
<proteinExistence type="predicted"/>
<keyword evidence="1" id="KW-0472">Membrane</keyword>
<feature type="transmembrane region" description="Helical" evidence="1">
    <location>
        <begin position="160"/>
        <end position="181"/>
    </location>
</feature>
<dbReference type="Proteomes" id="UP000265419">
    <property type="component" value="Unassembled WGS sequence"/>
</dbReference>
<evidence type="ECO:0000256" key="1">
    <source>
        <dbReference type="SAM" id="Phobius"/>
    </source>
</evidence>
<name>A0A399J7T9_9MICC</name>
<evidence type="ECO:0000313" key="2">
    <source>
        <dbReference type="EMBL" id="RII41571.1"/>
    </source>
</evidence>
<feature type="transmembrane region" description="Helical" evidence="1">
    <location>
        <begin position="127"/>
        <end position="148"/>
    </location>
</feature>
<dbReference type="AlphaFoldDB" id="A0A399J7T9"/>
<dbReference type="Pfam" id="PF09819">
    <property type="entry name" value="ABC_cobalt"/>
    <property type="match status" value="1"/>
</dbReference>
<keyword evidence="3" id="KW-1185">Reference proteome</keyword>
<organism evidence="2 3">
    <name type="scientific">Galactobacter valiniphilus</name>
    <dbReference type="NCBI Taxonomy" id="2676122"/>
    <lineage>
        <taxon>Bacteria</taxon>
        <taxon>Bacillati</taxon>
        <taxon>Actinomycetota</taxon>
        <taxon>Actinomycetes</taxon>
        <taxon>Micrococcales</taxon>
        <taxon>Micrococcaceae</taxon>
        <taxon>Galactobacter</taxon>
    </lineage>
</organism>
<dbReference type="EMBL" id="QQXK01000025">
    <property type="protein sequence ID" value="RII41571.1"/>
    <property type="molecule type" value="Genomic_DNA"/>
</dbReference>
<feature type="transmembrane region" description="Helical" evidence="1">
    <location>
        <begin position="57"/>
        <end position="73"/>
    </location>
</feature>
<reference evidence="2 3" key="1">
    <citation type="submission" date="2018-07" db="EMBL/GenBank/DDBJ databases">
        <title>Arthrobacter sp. nov., isolated from raw cow's milk with high bacterial count.</title>
        <authorList>
            <person name="Hahne J."/>
            <person name="Isele D."/>
            <person name="Lipski A."/>
        </authorList>
    </citation>
    <scope>NUCLEOTIDE SEQUENCE [LARGE SCALE GENOMIC DNA]</scope>
    <source>
        <strain evidence="2 3">JZ R-35</strain>
    </source>
</reference>
<comment type="caution">
    <text evidence="2">The sequence shown here is derived from an EMBL/GenBank/DDBJ whole genome shotgun (WGS) entry which is preliminary data.</text>
</comment>
<evidence type="ECO:0000313" key="3">
    <source>
        <dbReference type="Proteomes" id="UP000265419"/>
    </source>
</evidence>
<dbReference type="InterPro" id="IPR017195">
    <property type="entry name" value="ABC_thiamin-permease_prd"/>
</dbReference>
<keyword evidence="1" id="KW-0812">Transmembrane</keyword>
<protein>
    <submittedName>
        <fullName evidence="2">Uncharacterized protein</fullName>
    </submittedName>
</protein>
<sequence length="206" mass="21562">MSSTQLAPSTSAARWRTVDIVLTAVIAVAGGIIFAVYNQTYKVLDPLWAAFPPSSGLQTGVWLFPGILAALVIRRPGAGLFAELVAAVISALFGSSFGLTVLVSGALQGLGAELGSALLGRYRRFGLPVALAAGALTGFACGINDTFLMQFYPEYPASWLWAYVGFVTLSGLITGVVMWFLTRGLAATGVLASLRSRGANREGWLG</sequence>
<keyword evidence="1" id="KW-1133">Transmembrane helix</keyword>
<dbReference type="RefSeq" id="WP_119425376.1">
    <property type="nucleotide sequence ID" value="NZ_QQXK01000025.1"/>
</dbReference>
<feature type="transmembrane region" description="Helical" evidence="1">
    <location>
        <begin position="20"/>
        <end position="37"/>
    </location>
</feature>
<dbReference type="PIRSF" id="PIRSF037394">
    <property type="entry name" value="ABC_thiamine-permease_YkoE_prd"/>
    <property type="match status" value="1"/>
</dbReference>
<gene>
    <name evidence="2" type="ORF">DWB68_12105</name>
</gene>